<dbReference type="EMBL" id="JAGKQM010000014">
    <property type="protein sequence ID" value="KAH0882687.1"/>
    <property type="molecule type" value="Genomic_DNA"/>
</dbReference>
<feature type="compositionally biased region" description="Basic residues" evidence="11">
    <location>
        <begin position="251"/>
        <end position="263"/>
    </location>
</feature>
<dbReference type="PANTHER" id="PTHR31764:SF0">
    <property type="entry name" value="GENERATIVE CELL SPECIFIC-1_HAP2 DOMAIN-CONTAINING PROTEIN"/>
    <property type="match status" value="1"/>
</dbReference>
<keyword evidence="3" id="KW-1003">Cell membrane</keyword>
<keyword evidence="8 12" id="KW-0472">Membrane</keyword>
<protein>
    <submittedName>
        <fullName evidence="13">Uncharacterized protein</fullName>
    </submittedName>
</protein>
<dbReference type="InterPro" id="IPR040326">
    <property type="entry name" value="HAP2/GCS1"/>
</dbReference>
<reference evidence="13 14" key="1">
    <citation type="submission" date="2021-05" db="EMBL/GenBank/DDBJ databases">
        <title>Genome Assembly of Synthetic Allotetraploid Brassica napus Reveals Homoeologous Exchanges between Subgenomes.</title>
        <authorList>
            <person name="Davis J.T."/>
        </authorList>
    </citation>
    <scope>NUCLEOTIDE SEQUENCE [LARGE SCALE GENOMIC DNA]</scope>
    <source>
        <strain evidence="14">cv. Da-Ae</strain>
        <tissue evidence="13">Seedling</tissue>
    </source>
</reference>
<sequence length="263" mass="31266">MTVEDATVEIELTGSVDMSGNKHDIMATMMTKLLRLSTVSGKFQHKMRQATPYSGYLYLKDSQFNEVEIEEYQFRAIGIALVLDNGTQVLLRSLIDVFLNLQSITVETCSSYTFARNKCLNFFDFSCHVQYVFLSWMVMFGLLLALFPTSKTVSVLLWLLHKRDSLIHYTINDFDSHHHHRLIHTREKAINYLHHHHRHHHHHQLAMIHRQHHHHGQYEYILKKKLDRPDHNESHYYQQLHRVHKDDNQKQHRRGGKQRQRGM</sequence>
<dbReference type="Proteomes" id="UP000824890">
    <property type="component" value="Unassembled WGS sequence"/>
</dbReference>
<gene>
    <name evidence="13" type="ORF">HID58_058783</name>
</gene>
<keyword evidence="6 12" id="KW-1133">Transmembrane helix</keyword>
<evidence type="ECO:0000256" key="11">
    <source>
        <dbReference type="SAM" id="MobiDB-lite"/>
    </source>
</evidence>
<evidence type="ECO:0000256" key="5">
    <source>
        <dbReference type="ARBA" id="ARBA00022729"/>
    </source>
</evidence>
<dbReference type="PANTHER" id="PTHR31764">
    <property type="entry name" value="PROTEIN HAPLESS 2"/>
    <property type="match status" value="1"/>
</dbReference>
<evidence type="ECO:0000256" key="7">
    <source>
        <dbReference type="ARBA" id="ARBA00023121"/>
    </source>
</evidence>
<evidence type="ECO:0000313" key="14">
    <source>
        <dbReference type="Proteomes" id="UP000824890"/>
    </source>
</evidence>
<evidence type="ECO:0000256" key="8">
    <source>
        <dbReference type="ARBA" id="ARBA00023136"/>
    </source>
</evidence>
<evidence type="ECO:0000256" key="12">
    <source>
        <dbReference type="SAM" id="Phobius"/>
    </source>
</evidence>
<feature type="region of interest" description="Disordered" evidence="11">
    <location>
        <begin position="240"/>
        <end position="263"/>
    </location>
</feature>
<evidence type="ECO:0000256" key="10">
    <source>
        <dbReference type="ARBA" id="ARBA00023279"/>
    </source>
</evidence>
<evidence type="ECO:0000256" key="2">
    <source>
        <dbReference type="ARBA" id="ARBA00010929"/>
    </source>
</evidence>
<keyword evidence="14" id="KW-1185">Reference proteome</keyword>
<evidence type="ECO:0000256" key="6">
    <source>
        <dbReference type="ARBA" id="ARBA00022989"/>
    </source>
</evidence>
<feature type="transmembrane region" description="Helical" evidence="12">
    <location>
        <begin position="133"/>
        <end position="160"/>
    </location>
</feature>
<keyword evidence="5" id="KW-0732">Signal</keyword>
<keyword evidence="7" id="KW-0446">Lipid-binding</keyword>
<evidence type="ECO:0000256" key="1">
    <source>
        <dbReference type="ARBA" id="ARBA00004251"/>
    </source>
</evidence>
<evidence type="ECO:0000256" key="4">
    <source>
        <dbReference type="ARBA" id="ARBA00022692"/>
    </source>
</evidence>
<accession>A0ABQ7ZR15</accession>
<evidence type="ECO:0000256" key="3">
    <source>
        <dbReference type="ARBA" id="ARBA00022475"/>
    </source>
</evidence>
<proteinExistence type="inferred from homology"/>
<keyword evidence="9" id="KW-1015">Disulfide bond</keyword>
<comment type="caution">
    <text evidence="13">The sequence shown here is derived from an EMBL/GenBank/DDBJ whole genome shotgun (WGS) entry which is preliminary data.</text>
</comment>
<comment type="similarity">
    <text evidence="2">Belongs to the HAP2/GCS1 family.</text>
</comment>
<keyword evidence="10" id="KW-0278">Fertilization</keyword>
<evidence type="ECO:0000313" key="13">
    <source>
        <dbReference type="EMBL" id="KAH0882687.1"/>
    </source>
</evidence>
<comment type="subcellular location">
    <subcellularLocation>
        <location evidence="1">Cell membrane</location>
        <topology evidence="1">Single-pass type I membrane protein</topology>
    </subcellularLocation>
</comment>
<keyword evidence="4 12" id="KW-0812">Transmembrane</keyword>
<evidence type="ECO:0000256" key="9">
    <source>
        <dbReference type="ARBA" id="ARBA00023157"/>
    </source>
</evidence>
<organism evidence="13 14">
    <name type="scientific">Brassica napus</name>
    <name type="common">Rape</name>
    <dbReference type="NCBI Taxonomy" id="3708"/>
    <lineage>
        <taxon>Eukaryota</taxon>
        <taxon>Viridiplantae</taxon>
        <taxon>Streptophyta</taxon>
        <taxon>Embryophyta</taxon>
        <taxon>Tracheophyta</taxon>
        <taxon>Spermatophyta</taxon>
        <taxon>Magnoliopsida</taxon>
        <taxon>eudicotyledons</taxon>
        <taxon>Gunneridae</taxon>
        <taxon>Pentapetalae</taxon>
        <taxon>rosids</taxon>
        <taxon>malvids</taxon>
        <taxon>Brassicales</taxon>
        <taxon>Brassicaceae</taxon>
        <taxon>Brassiceae</taxon>
        <taxon>Brassica</taxon>
    </lineage>
</organism>
<name>A0ABQ7ZR15_BRANA</name>